<dbReference type="Pfam" id="PF13371">
    <property type="entry name" value="TPR_9"/>
    <property type="match status" value="1"/>
</dbReference>
<keyword evidence="6" id="KW-1185">Reference proteome</keyword>
<dbReference type="SUPFAM" id="SSF48452">
    <property type="entry name" value="TPR-like"/>
    <property type="match status" value="3"/>
</dbReference>
<dbReference type="EMBL" id="QMBP01000016">
    <property type="protein sequence ID" value="RAZ86945.1"/>
    <property type="molecule type" value="Genomic_DNA"/>
</dbReference>
<proteinExistence type="predicted"/>
<dbReference type="InterPro" id="IPR050498">
    <property type="entry name" value="Ycf3"/>
</dbReference>
<feature type="region of interest" description="Disordered" evidence="4">
    <location>
        <begin position="1"/>
        <end position="24"/>
    </location>
</feature>
<dbReference type="Pfam" id="PF13181">
    <property type="entry name" value="TPR_8"/>
    <property type="match status" value="1"/>
</dbReference>
<dbReference type="OrthoDB" id="9813074at2"/>
<feature type="region of interest" description="Disordered" evidence="4">
    <location>
        <begin position="163"/>
        <end position="197"/>
    </location>
</feature>
<name>A0A330HEW4_9HYPH</name>
<evidence type="ECO:0000256" key="3">
    <source>
        <dbReference type="PROSITE-ProRule" id="PRU00339"/>
    </source>
</evidence>
<feature type="repeat" description="TPR" evidence="3">
    <location>
        <begin position="326"/>
        <end position="359"/>
    </location>
</feature>
<dbReference type="Gene3D" id="1.25.40.10">
    <property type="entry name" value="Tetratricopeptide repeat domain"/>
    <property type="match status" value="6"/>
</dbReference>
<feature type="repeat" description="TPR" evidence="3">
    <location>
        <begin position="360"/>
        <end position="393"/>
    </location>
</feature>
<comment type="caution">
    <text evidence="5">The sequence shown here is derived from an EMBL/GenBank/DDBJ whole genome shotgun (WGS) entry which is preliminary data.</text>
</comment>
<protein>
    <submittedName>
        <fullName evidence="5">Uncharacterized protein</fullName>
    </submittedName>
</protein>
<gene>
    <name evidence="5" type="ORF">DPM33_26720</name>
</gene>
<dbReference type="RefSeq" id="WP_112100393.1">
    <property type="nucleotide sequence ID" value="NZ_QMBP01000016.1"/>
</dbReference>
<dbReference type="InterPro" id="IPR019734">
    <property type="entry name" value="TPR_rpt"/>
</dbReference>
<keyword evidence="1" id="KW-0677">Repeat</keyword>
<sequence length="810" mass="87048">MCAPDHRGSDDGSSGATGSKPGSAQNAIGIAWQEKGDHTRAIAAFDEAIRLNPASSAFYFNRAKSWGLKKNYARSIADLDEAVRRDPANAQAYRVRGMTMAQIGNSREAFADLDKAISISSGDPKSYFERALVWEASDPDKALADLDKAIALDPANSDYRKERLSVQISKRRAAGDEGKTGPAQNPEQPKAAAAAPKPQIVRPNLTATDDTLAAKTLETKDQRALQAILGGDAWLDMGKYDKAIGSYDVVVALEPDNRFGYFGRGTARAARAEYGQAIADFDRVTQLAPNFAAAYFRRGLAKVTSGDVDGALADCDRAAKLDAKAREAHYCKGMAWHAKGDAGRAIAAYSVAIGIDPKDDASFYARGMARADRKDYAGAIADFDQALKLDPGNADYAVARKAAATASGQSDGADAANGTDLRTAMPLLKRGDAFYAKRKYDRAVAEYSRALALAPNEPSTYSARARARMQKGDYDGALSDINRALEIDPSYITAYHARALILIKKREPEKAIADYNRAIEMKPDYAPLYFGRGSAWYSMGDFDRAAADLDRALELDPKSDMARQGRKLAMAAKERALVTKKSGRLASQAGKQTPAPQALTHADIDAEIQKQDSQILKAIAEEFPDDYSALIDNVMVVARLGGKRAVRDTSRVTVAKLRRRYAPLLPSTPDNEASQALSAQLGMLNYLMTRQTPATCNNYLRKGPDAVSAPDSEFLVHQDKIGATLFRAFGAAKRSGLPAAEPADQDWSLVAEAFTRGGGTPTEMDAIANANPDFAGLCPATAKLFAAALSLSGEPGRHVKTALLYAIVKN</sequence>
<feature type="repeat" description="TPR" evidence="3">
    <location>
        <begin position="458"/>
        <end position="491"/>
    </location>
</feature>
<dbReference type="PROSITE" id="PS50293">
    <property type="entry name" value="TPR_REGION"/>
    <property type="match status" value="1"/>
</dbReference>
<dbReference type="InterPro" id="IPR011990">
    <property type="entry name" value="TPR-like_helical_dom_sf"/>
</dbReference>
<accession>A0A330HEW4</accession>
<dbReference type="AlphaFoldDB" id="A0A330HEW4"/>
<reference evidence="5 6" key="2">
    <citation type="submission" date="2018-07" db="EMBL/GenBank/DDBJ databases">
        <title>Diversity of Mesorhizobium strains in Brazil.</title>
        <authorList>
            <person name="Helene L.C.F."/>
            <person name="Dall'Agnol R."/>
            <person name="Delamuta J.R.M."/>
            <person name="Hungria M."/>
        </authorList>
    </citation>
    <scope>NUCLEOTIDE SEQUENCE [LARGE SCALE GENOMIC DNA]</scope>
    <source>
        <strain evidence="5 6">AC99b</strain>
    </source>
</reference>
<dbReference type="PROSITE" id="PS50005">
    <property type="entry name" value="TPR"/>
    <property type="match status" value="8"/>
</dbReference>
<dbReference type="PANTHER" id="PTHR44858">
    <property type="entry name" value="TETRATRICOPEPTIDE REPEAT PROTEIN 6"/>
    <property type="match status" value="1"/>
</dbReference>
<feature type="repeat" description="TPR" evidence="3">
    <location>
        <begin position="526"/>
        <end position="559"/>
    </location>
</feature>
<evidence type="ECO:0000313" key="5">
    <source>
        <dbReference type="EMBL" id="RAZ86945.1"/>
    </source>
</evidence>
<feature type="compositionally biased region" description="Low complexity" evidence="4">
    <location>
        <begin position="182"/>
        <end position="197"/>
    </location>
</feature>
<dbReference type="GO" id="GO:0009279">
    <property type="term" value="C:cell outer membrane"/>
    <property type="evidence" value="ECO:0007669"/>
    <property type="project" value="TreeGrafter"/>
</dbReference>
<reference evidence="6" key="1">
    <citation type="submission" date="2018-06" db="EMBL/GenBank/DDBJ databases">
        <authorList>
            <person name="Helene L.C."/>
            <person name="Dall'Agnol R."/>
            <person name="Delamuta J.R."/>
            <person name="Hungria M."/>
        </authorList>
    </citation>
    <scope>NUCLEOTIDE SEQUENCE [LARGE SCALE GENOMIC DNA]</scope>
    <source>
        <strain evidence="6">AC99b</strain>
    </source>
</reference>
<evidence type="ECO:0000313" key="6">
    <source>
        <dbReference type="Proteomes" id="UP000251558"/>
    </source>
</evidence>
<organism evidence="5 6">
    <name type="scientific">Mesorhizobium hawassense</name>
    <dbReference type="NCBI Taxonomy" id="1209954"/>
    <lineage>
        <taxon>Bacteria</taxon>
        <taxon>Pseudomonadati</taxon>
        <taxon>Pseudomonadota</taxon>
        <taxon>Alphaproteobacteria</taxon>
        <taxon>Hyphomicrobiales</taxon>
        <taxon>Phyllobacteriaceae</taxon>
        <taxon>Mesorhizobium</taxon>
    </lineage>
</organism>
<feature type="repeat" description="TPR" evidence="3">
    <location>
        <begin position="492"/>
        <end position="525"/>
    </location>
</feature>
<feature type="repeat" description="TPR" evidence="3">
    <location>
        <begin position="424"/>
        <end position="457"/>
    </location>
</feature>
<dbReference type="PANTHER" id="PTHR44858:SF1">
    <property type="entry name" value="UDP-N-ACETYLGLUCOSAMINE--PEPTIDE N-ACETYLGLUCOSAMINYLTRANSFERASE SPINDLY-RELATED"/>
    <property type="match status" value="1"/>
</dbReference>
<evidence type="ECO:0000256" key="4">
    <source>
        <dbReference type="SAM" id="MobiDB-lite"/>
    </source>
</evidence>
<dbReference type="SMART" id="SM00028">
    <property type="entry name" value="TPR"/>
    <property type="match status" value="13"/>
</dbReference>
<dbReference type="GO" id="GO:0046813">
    <property type="term" value="P:receptor-mediated virion attachment to host cell"/>
    <property type="evidence" value="ECO:0007669"/>
    <property type="project" value="TreeGrafter"/>
</dbReference>
<evidence type="ECO:0000256" key="2">
    <source>
        <dbReference type="ARBA" id="ARBA00022803"/>
    </source>
</evidence>
<feature type="repeat" description="TPR" evidence="3">
    <location>
        <begin position="224"/>
        <end position="257"/>
    </location>
</feature>
<dbReference type="Pfam" id="PF07719">
    <property type="entry name" value="TPR_2"/>
    <property type="match status" value="1"/>
</dbReference>
<evidence type="ECO:0000256" key="1">
    <source>
        <dbReference type="ARBA" id="ARBA00022737"/>
    </source>
</evidence>
<dbReference type="Pfam" id="PF13432">
    <property type="entry name" value="TPR_16"/>
    <property type="match status" value="4"/>
</dbReference>
<feature type="repeat" description="TPR" evidence="3">
    <location>
        <begin position="22"/>
        <end position="55"/>
    </location>
</feature>
<dbReference type="Proteomes" id="UP000251558">
    <property type="component" value="Unassembled WGS sequence"/>
</dbReference>
<feature type="compositionally biased region" description="Basic and acidic residues" evidence="4">
    <location>
        <begin position="1"/>
        <end position="10"/>
    </location>
</feature>
<dbReference type="InterPro" id="IPR013105">
    <property type="entry name" value="TPR_2"/>
</dbReference>
<keyword evidence="2 3" id="KW-0802">TPR repeat</keyword>